<dbReference type="Proteomes" id="UP001243212">
    <property type="component" value="Unassembled WGS sequence"/>
</dbReference>
<dbReference type="EMBL" id="JAUSQX010000001">
    <property type="protein sequence ID" value="MDP9805872.1"/>
    <property type="molecule type" value="Genomic_DNA"/>
</dbReference>
<sequence>MVGGYAANPDGFKKSAAGMGWVLFGDVRGPETQETVRTDPDATNEMAVYAGGSDRGWWMNGEGTPMAVSASPLNGAQRDVYIGDTRINNSGRHLVSTPMTVRREAVCMRRTRNGMRRPN</sequence>
<accession>A0ABT9NF95</accession>
<reference evidence="1 2" key="1">
    <citation type="submission" date="2023-07" db="EMBL/GenBank/DDBJ databases">
        <title>Sequencing the genomes of 1000 actinobacteria strains.</title>
        <authorList>
            <person name="Klenk H.-P."/>
        </authorList>
    </citation>
    <scope>NUCLEOTIDE SEQUENCE [LARGE SCALE GENOMIC DNA]</scope>
    <source>
        <strain evidence="1 2">DSM 17163</strain>
    </source>
</reference>
<keyword evidence="2" id="KW-1185">Reference proteome</keyword>
<name>A0ABT9NF95_9ACTO</name>
<gene>
    <name evidence="1" type="ORF">J2S70_000454</name>
</gene>
<dbReference type="RefSeq" id="WP_307682127.1">
    <property type="nucleotide sequence ID" value="NZ_JAUSQX010000001.1"/>
</dbReference>
<proteinExistence type="predicted"/>
<organism evidence="1 2">
    <name type="scientific">Trueperella bonasi</name>
    <dbReference type="NCBI Taxonomy" id="312286"/>
    <lineage>
        <taxon>Bacteria</taxon>
        <taxon>Bacillati</taxon>
        <taxon>Actinomycetota</taxon>
        <taxon>Actinomycetes</taxon>
        <taxon>Actinomycetales</taxon>
        <taxon>Actinomycetaceae</taxon>
        <taxon>Trueperella</taxon>
    </lineage>
</organism>
<evidence type="ECO:0000313" key="1">
    <source>
        <dbReference type="EMBL" id="MDP9805872.1"/>
    </source>
</evidence>
<protein>
    <submittedName>
        <fullName evidence="1">Uncharacterized protein</fullName>
    </submittedName>
</protein>
<evidence type="ECO:0000313" key="2">
    <source>
        <dbReference type="Proteomes" id="UP001243212"/>
    </source>
</evidence>
<comment type="caution">
    <text evidence="1">The sequence shown here is derived from an EMBL/GenBank/DDBJ whole genome shotgun (WGS) entry which is preliminary data.</text>
</comment>